<evidence type="ECO:0000313" key="2">
    <source>
        <dbReference type="Proteomes" id="UP000070366"/>
    </source>
</evidence>
<reference evidence="1 2" key="1">
    <citation type="submission" date="2016-02" db="EMBL/GenBank/DDBJ databases">
        <authorList>
            <person name="Wen L."/>
            <person name="He K."/>
            <person name="Yang H."/>
        </authorList>
    </citation>
    <scope>NUCLEOTIDE SEQUENCE [LARGE SCALE GENOMIC DNA]</scope>
    <source>
        <strain evidence="1 2">DSM 22607</strain>
    </source>
</reference>
<dbReference type="AlphaFoldDB" id="A0A136Q208"/>
<sequence>MDTGFFVCRPQYWSVLKNSPKYFVTQSEYIVSIYLLRKILLIDS</sequence>
<evidence type="ECO:0000313" key="1">
    <source>
        <dbReference type="EMBL" id="KXK64712.1"/>
    </source>
</evidence>
<protein>
    <submittedName>
        <fullName evidence="1">Uncharacterized protein</fullName>
    </submittedName>
</protein>
<gene>
    <name evidence="1" type="ORF">HMPREF3293_02792</name>
</gene>
<proteinExistence type="predicted"/>
<accession>A0A136Q208</accession>
<organism evidence="1 2">
    <name type="scientific">Christensenella minuta</name>
    <dbReference type="NCBI Taxonomy" id="626937"/>
    <lineage>
        <taxon>Bacteria</taxon>
        <taxon>Bacillati</taxon>
        <taxon>Bacillota</taxon>
        <taxon>Clostridia</taxon>
        <taxon>Christensenellales</taxon>
        <taxon>Christensenellaceae</taxon>
        <taxon>Christensenella</taxon>
    </lineage>
</organism>
<keyword evidence="2" id="KW-1185">Reference proteome</keyword>
<name>A0A136Q208_9FIRM</name>
<comment type="caution">
    <text evidence="1">The sequence shown here is derived from an EMBL/GenBank/DDBJ whole genome shotgun (WGS) entry which is preliminary data.</text>
</comment>
<dbReference type="Proteomes" id="UP000070366">
    <property type="component" value="Unassembled WGS sequence"/>
</dbReference>
<dbReference type="EMBL" id="LSZW01000064">
    <property type="protein sequence ID" value="KXK64712.1"/>
    <property type="molecule type" value="Genomic_DNA"/>
</dbReference>